<evidence type="ECO:0000259" key="1">
    <source>
        <dbReference type="Pfam" id="PF07866"/>
    </source>
</evidence>
<dbReference type="Pfam" id="PF07866">
    <property type="entry name" value="DUF1653"/>
    <property type="match status" value="1"/>
</dbReference>
<name>A0ABV1HD34_9FIRM</name>
<comment type="caution">
    <text evidence="2">The sequence shown here is derived from an EMBL/GenBank/DDBJ whole genome shotgun (WGS) entry which is preliminary data.</text>
</comment>
<dbReference type="Proteomes" id="UP001454489">
    <property type="component" value="Unassembled WGS sequence"/>
</dbReference>
<keyword evidence="3" id="KW-1185">Reference proteome</keyword>
<dbReference type="RefSeq" id="WP_353530579.1">
    <property type="nucleotide sequence ID" value="NZ_JBBMEX010000005.1"/>
</dbReference>
<evidence type="ECO:0000313" key="2">
    <source>
        <dbReference type="EMBL" id="MEQ2557408.1"/>
    </source>
</evidence>
<dbReference type="InterPro" id="IPR023387">
    <property type="entry name" value="DUF1653-like_dom"/>
</dbReference>
<dbReference type="Gene3D" id="2.30.30.320">
    <property type="entry name" value="DUF1653-like domain"/>
    <property type="match status" value="1"/>
</dbReference>
<dbReference type="InterPro" id="IPR037135">
    <property type="entry name" value="DUF1653-like_dom_sf"/>
</dbReference>
<feature type="domain" description="DUF1653" evidence="1">
    <location>
        <begin position="11"/>
        <end position="74"/>
    </location>
</feature>
<accession>A0ABV1HD34</accession>
<gene>
    <name evidence="2" type="ORF">WMO43_05945</name>
</gene>
<proteinExistence type="predicted"/>
<reference evidence="2 3" key="1">
    <citation type="submission" date="2024-03" db="EMBL/GenBank/DDBJ databases">
        <title>Human intestinal bacterial collection.</title>
        <authorList>
            <person name="Pauvert C."/>
            <person name="Hitch T.C.A."/>
            <person name="Clavel T."/>
        </authorList>
    </citation>
    <scope>NUCLEOTIDE SEQUENCE [LARGE SCALE GENOMIC DNA]</scope>
    <source>
        <strain evidence="2 3">CLA-AA-H185</strain>
    </source>
</reference>
<sequence>MEKQLPQPGWRYRHFKGGLYQIVTLALNTETGEDMVVYQALYDDFKVYVRPLSMFLSETDFVKYPDSTQPMRFERVDAEDDRNVPKPLETTSCEPSFEETTEELPDGISPKLIAFLDADSDEERYTILNEMEDIVDDHMIDTMAVVSDLVIEDGPISQRFQELKRCIRTRIQYESKRFPRHIS</sequence>
<organism evidence="2 3">
    <name type="scientific">Maccoyibacter intestinihominis</name>
    <dbReference type="NCBI Taxonomy" id="3133499"/>
    <lineage>
        <taxon>Bacteria</taxon>
        <taxon>Bacillati</taxon>
        <taxon>Bacillota</taxon>
        <taxon>Clostridia</taxon>
        <taxon>Lachnospirales</taxon>
        <taxon>Lachnospiraceae</taxon>
        <taxon>Maccoyibacter</taxon>
    </lineage>
</organism>
<evidence type="ECO:0000313" key="3">
    <source>
        <dbReference type="Proteomes" id="UP001454489"/>
    </source>
</evidence>
<dbReference type="EMBL" id="JBBMEX010000005">
    <property type="protein sequence ID" value="MEQ2557408.1"/>
    <property type="molecule type" value="Genomic_DNA"/>
</dbReference>
<protein>
    <submittedName>
        <fullName evidence="2">DUF1653 domain-containing protein</fullName>
    </submittedName>
</protein>